<accession>A0ABW1G1T0</accession>
<evidence type="ECO:0000256" key="5">
    <source>
        <dbReference type="ARBA" id="ARBA00022683"/>
    </source>
</evidence>
<evidence type="ECO:0000256" key="2">
    <source>
        <dbReference type="ARBA" id="ARBA00004496"/>
    </source>
</evidence>
<reference evidence="8" key="1">
    <citation type="journal article" date="2019" name="Int. J. Syst. Evol. Microbiol.">
        <title>The Global Catalogue of Microorganisms (GCM) 10K type strain sequencing project: providing services to taxonomists for standard genome sequencing and annotation.</title>
        <authorList>
            <consortium name="The Broad Institute Genomics Platform"/>
            <consortium name="The Broad Institute Genome Sequencing Center for Infectious Disease"/>
            <person name="Wu L."/>
            <person name="Ma J."/>
        </authorList>
    </citation>
    <scope>NUCLEOTIDE SEQUENCE [LARGE SCALE GENOMIC DNA]</scope>
    <source>
        <strain evidence="8">JCM 4816</strain>
    </source>
</reference>
<feature type="domain" description="HPr" evidence="6">
    <location>
        <begin position="1"/>
        <end position="86"/>
    </location>
</feature>
<dbReference type="Gene3D" id="3.30.1340.10">
    <property type="entry name" value="HPr-like"/>
    <property type="match status" value="1"/>
</dbReference>
<dbReference type="RefSeq" id="WP_380583237.1">
    <property type="nucleotide sequence ID" value="NZ_JBHSQJ010000051.1"/>
</dbReference>
<proteinExistence type="predicted"/>
<evidence type="ECO:0000313" key="8">
    <source>
        <dbReference type="Proteomes" id="UP001596174"/>
    </source>
</evidence>
<dbReference type="NCBIfam" id="TIGR01003">
    <property type="entry name" value="PTS_HPr_family"/>
    <property type="match status" value="1"/>
</dbReference>
<comment type="function">
    <text evidence="1">General (non sugar-specific) component of the phosphoenolpyruvate-dependent sugar phosphotransferase system (sugar PTS). This major carbohydrate active-transport system catalyzes the phosphorylation of incoming sugar substrates concomitantly with their translocation across the cell membrane. The phosphoryl group from phosphoenolpyruvate (PEP) is transferred to the phosphoryl carrier protein HPr by enzyme I. Phospho-HPr then transfers it to the PTS EIIA domain.</text>
</comment>
<dbReference type="PANTHER" id="PTHR33705">
    <property type="entry name" value="PHOSPHOCARRIER PROTEIN HPR"/>
    <property type="match status" value="1"/>
</dbReference>
<evidence type="ECO:0000256" key="1">
    <source>
        <dbReference type="ARBA" id="ARBA00003681"/>
    </source>
</evidence>
<evidence type="ECO:0000256" key="3">
    <source>
        <dbReference type="ARBA" id="ARBA00020422"/>
    </source>
</evidence>
<dbReference type="PROSITE" id="PS51350">
    <property type="entry name" value="PTS_HPR_DOM"/>
    <property type="match status" value="1"/>
</dbReference>
<keyword evidence="4" id="KW-0963">Cytoplasm</keyword>
<sequence length="86" mass="8330">MAQLTAVVGAASGLHARPASQFVQAAAQQGVKVTVGRAGQPAVDARSLLSVLALGAGHGEALELSAEGDGAEAALQALAEVLASAE</sequence>
<dbReference type="CDD" id="cd00367">
    <property type="entry name" value="PTS-HPr_like"/>
    <property type="match status" value="1"/>
</dbReference>
<dbReference type="PROSITE" id="PS00369">
    <property type="entry name" value="PTS_HPR_HIS"/>
    <property type="match status" value="1"/>
</dbReference>
<dbReference type="Pfam" id="PF00381">
    <property type="entry name" value="PTS-HPr"/>
    <property type="match status" value="1"/>
</dbReference>
<evidence type="ECO:0000256" key="4">
    <source>
        <dbReference type="ARBA" id="ARBA00022490"/>
    </source>
</evidence>
<keyword evidence="5" id="KW-0598">Phosphotransferase system</keyword>
<evidence type="ECO:0000313" key="7">
    <source>
        <dbReference type="EMBL" id="MFC5908238.1"/>
    </source>
</evidence>
<dbReference type="InterPro" id="IPR000032">
    <property type="entry name" value="HPr-like"/>
</dbReference>
<dbReference type="PRINTS" id="PR00107">
    <property type="entry name" value="PHOSPHOCPHPR"/>
</dbReference>
<comment type="caution">
    <text evidence="7">The sequence shown here is derived from an EMBL/GenBank/DDBJ whole genome shotgun (WGS) entry which is preliminary data.</text>
</comment>
<dbReference type="InterPro" id="IPR050399">
    <property type="entry name" value="HPr"/>
</dbReference>
<dbReference type="EMBL" id="JBHSQJ010000051">
    <property type="protein sequence ID" value="MFC5908238.1"/>
    <property type="molecule type" value="Genomic_DNA"/>
</dbReference>
<dbReference type="InterPro" id="IPR001020">
    <property type="entry name" value="PTS_HPr_His_P_site"/>
</dbReference>
<dbReference type="SUPFAM" id="SSF55594">
    <property type="entry name" value="HPr-like"/>
    <property type="match status" value="1"/>
</dbReference>
<evidence type="ECO:0000259" key="6">
    <source>
        <dbReference type="PROSITE" id="PS51350"/>
    </source>
</evidence>
<organism evidence="7 8">
    <name type="scientific">Streptacidiphilus monticola</name>
    <dbReference type="NCBI Taxonomy" id="2161674"/>
    <lineage>
        <taxon>Bacteria</taxon>
        <taxon>Bacillati</taxon>
        <taxon>Actinomycetota</taxon>
        <taxon>Actinomycetes</taxon>
        <taxon>Kitasatosporales</taxon>
        <taxon>Streptomycetaceae</taxon>
        <taxon>Streptacidiphilus</taxon>
    </lineage>
</organism>
<comment type="subcellular location">
    <subcellularLocation>
        <location evidence="2">Cytoplasm</location>
    </subcellularLocation>
</comment>
<protein>
    <recommendedName>
        <fullName evidence="3">Phosphocarrier protein HPr</fullName>
    </recommendedName>
</protein>
<dbReference type="PANTHER" id="PTHR33705:SF2">
    <property type="entry name" value="PHOSPHOCARRIER PROTEIN NPR"/>
    <property type="match status" value="1"/>
</dbReference>
<dbReference type="Proteomes" id="UP001596174">
    <property type="component" value="Unassembled WGS sequence"/>
</dbReference>
<keyword evidence="8" id="KW-1185">Reference proteome</keyword>
<gene>
    <name evidence="7" type="ORF">ACFP3V_13570</name>
</gene>
<dbReference type="InterPro" id="IPR035895">
    <property type="entry name" value="HPr-like_sf"/>
</dbReference>
<name>A0ABW1G1T0_9ACTN</name>